<evidence type="ECO:0000313" key="1">
    <source>
        <dbReference type="EMBL" id="QQG35270.1"/>
    </source>
</evidence>
<sequence>MTKFIHGYMKDNEGRVGVVIGSYDESRLSYTDVRMNDCEFSFLNASYLDNKKEQGKGWLTKKMPPQKDRDEYWLYQRARNEVLAITSDPVRYDQLPTDVEAAENVRLLKAKNDIVCRRDESRPHSLARAAPSMRPD</sequence>
<proteinExistence type="predicted"/>
<gene>
    <name evidence="1" type="ORF">HYS17_06815</name>
</gene>
<evidence type="ECO:0000313" key="2">
    <source>
        <dbReference type="Proteomes" id="UP000595362"/>
    </source>
</evidence>
<dbReference type="AlphaFoldDB" id="A0A7T5R0H7"/>
<name>A0A7T5R0H7_9BACT</name>
<dbReference type="EMBL" id="CP066681">
    <property type="protein sequence ID" value="QQG35270.1"/>
    <property type="molecule type" value="Genomic_DNA"/>
</dbReference>
<organism evidence="1 2">
    <name type="scientific">Micavibrio aeruginosavorus</name>
    <dbReference type="NCBI Taxonomy" id="349221"/>
    <lineage>
        <taxon>Bacteria</taxon>
        <taxon>Pseudomonadati</taxon>
        <taxon>Bdellovibrionota</taxon>
        <taxon>Bdellovibrionia</taxon>
        <taxon>Bdellovibrionales</taxon>
        <taxon>Pseudobdellovibrionaceae</taxon>
        <taxon>Micavibrio</taxon>
    </lineage>
</organism>
<dbReference type="Proteomes" id="UP000595362">
    <property type="component" value="Chromosome"/>
</dbReference>
<protein>
    <submittedName>
        <fullName evidence="1">Uncharacterized protein</fullName>
    </submittedName>
</protein>
<reference evidence="1 2" key="1">
    <citation type="submission" date="2020-07" db="EMBL/GenBank/DDBJ databases">
        <title>Huge and variable diversity of episymbiotic CPR bacteria and DPANN archaea in groundwater ecosystems.</title>
        <authorList>
            <person name="He C.Y."/>
            <person name="Keren R."/>
            <person name="Whittaker M."/>
            <person name="Farag I.F."/>
            <person name="Doudna J."/>
            <person name="Cate J.H.D."/>
            <person name="Banfield J.F."/>
        </authorList>
    </citation>
    <scope>NUCLEOTIDE SEQUENCE [LARGE SCALE GENOMIC DNA]</scope>
    <source>
        <strain evidence="1">NC_groundwater_70_Ag_B-0.1um_54_66</strain>
    </source>
</reference>
<accession>A0A7T5R0H7</accession>